<dbReference type="NCBIfam" id="TIGR04183">
    <property type="entry name" value="Por_Secre_tail"/>
    <property type="match status" value="1"/>
</dbReference>
<keyword evidence="5" id="KW-1185">Reference proteome</keyword>
<dbReference type="InterPro" id="IPR008979">
    <property type="entry name" value="Galactose-bd-like_sf"/>
</dbReference>
<dbReference type="RefSeq" id="WP_062045175.1">
    <property type="nucleotide sequence ID" value="NZ_DF968183.1"/>
</dbReference>
<dbReference type="Gene3D" id="2.60.40.3620">
    <property type="match status" value="1"/>
</dbReference>
<evidence type="ECO:0000256" key="1">
    <source>
        <dbReference type="ARBA" id="ARBA00022737"/>
    </source>
</evidence>
<reference evidence="4" key="1">
    <citation type="journal article" date="2015" name="Genome Announc.">
        <title>Draft Genome Sequence of Bacteroidales Strain TBC1, a Novel Isolate from a Methanogenic Wastewater Treatment System.</title>
        <authorList>
            <person name="Tourlousse D.M."/>
            <person name="Matsuura N."/>
            <person name="Sun L."/>
            <person name="Toyonaga M."/>
            <person name="Kuroda K."/>
            <person name="Ohashi A."/>
            <person name="Cruz R."/>
            <person name="Yamaguchi T."/>
            <person name="Sekiguchi Y."/>
        </authorList>
    </citation>
    <scope>NUCLEOTIDE SEQUENCE [LARGE SCALE GENOMIC DNA]</scope>
    <source>
        <strain evidence="4">TBC1</strain>
    </source>
</reference>
<evidence type="ECO:0000313" key="4">
    <source>
        <dbReference type="EMBL" id="GAP45082.1"/>
    </source>
</evidence>
<dbReference type="PROSITE" id="PS50825">
    <property type="entry name" value="HYR"/>
    <property type="match status" value="1"/>
</dbReference>
<name>A0A0S7BW27_9BACT</name>
<dbReference type="AlphaFoldDB" id="A0A0S7BW27"/>
<dbReference type="Gene3D" id="2.60.120.260">
    <property type="entry name" value="Galactose-binding domain-like"/>
    <property type="match status" value="1"/>
</dbReference>
<dbReference type="Pfam" id="PF18962">
    <property type="entry name" value="Por_Secre_tail"/>
    <property type="match status" value="1"/>
</dbReference>
<dbReference type="Pfam" id="PF02018">
    <property type="entry name" value="CBM_4_9"/>
    <property type="match status" value="1"/>
</dbReference>
<protein>
    <submittedName>
        <fullName evidence="4">Protein containing Por secretion system C-terminal sorting domain</fullName>
    </submittedName>
</protein>
<dbReference type="OrthoDB" id="1100554at2"/>
<evidence type="ECO:0000313" key="5">
    <source>
        <dbReference type="Proteomes" id="UP000053091"/>
    </source>
</evidence>
<proteinExistence type="predicted"/>
<accession>A0A0S7BW27</accession>
<dbReference type="InterPro" id="IPR003305">
    <property type="entry name" value="CenC_carb-bd"/>
</dbReference>
<evidence type="ECO:0000259" key="3">
    <source>
        <dbReference type="PROSITE" id="PS50825"/>
    </source>
</evidence>
<dbReference type="GO" id="GO:0016798">
    <property type="term" value="F:hydrolase activity, acting on glycosyl bonds"/>
    <property type="evidence" value="ECO:0007669"/>
    <property type="project" value="InterPro"/>
</dbReference>
<dbReference type="SUPFAM" id="SSF49785">
    <property type="entry name" value="Galactose-binding domain-like"/>
    <property type="match status" value="1"/>
</dbReference>
<dbReference type="InterPro" id="IPR026444">
    <property type="entry name" value="Secre_tail"/>
</dbReference>
<keyword evidence="2" id="KW-0378">Hydrolase</keyword>
<dbReference type="STRING" id="1678841.TBC1_12902"/>
<sequence length="757" mass="83766">MKTKSVTFLILGVMLLAIPLGHAQEVLYDGSFSTTTTSDIYLYDPPLMNVWCSFQNYGIIAYPQIVDGVCYYQIESAGYEAWEVQLTQYGFILLPQHTYRLSFDVKADAERPFGLFLGEYFGNWTTLLGWDRYLQFATTEWQTITLDFKSACTFDINKLSFEMGGINISMYFDNVMLEDLGPYEPSVGILGSSVFGWDFDVDMYTEDGIIYSLQNFPLVSGHAKFRQDDMWCVNWGGSTFPNGFAPIYGPDIPVTNAGNYDILFNRETGEYSFTCVDNCSPYIGITGTAVPPDFGYGPDVDLLTNGGMIYTLPGYTFTDGEAVFRQDDNPELTWGGSTFPAGVAVAGGGPIPVVAGSYTVSFNLATGEYNFTYPDIGILGTALTGWMDDIDMVTTDGVIYSLSDYYFSEGEVKFRQSNNWDVNWGGYGFPSGWSWQDGPNIYVPEGTYTVTFNRQTGEYNFAATTCPNPGIQCPEFLYFSNDPGECGAMVYYPEIVPSPNCGGEGIVITQTEGLPSGSFFPLGYTWNAFLLTNNEGNTAACGFGVYVYDSEPPSITGISDYFEPLWPPDHRMVPVEIEYSSTDFCGATWCELYVFSNEPEDGLGDGDLAPDWEIIDPHNVLLRAERSGKGTGREYTILIVCYDEYGNTALAQVLVTVPHDLRKLKTEISENGSVSRSAGFEVEIRPNPTAEQFNLKVESASDETVSIRISDMTGRVIFSQDALNKNTISFGGNFVPGIYFVRIAQGEKVKTVKVAKQ</sequence>
<dbReference type="InterPro" id="IPR003410">
    <property type="entry name" value="HYR_dom"/>
</dbReference>
<organism evidence="4">
    <name type="scientific">Lentimicrobium saccharophilum</name>
    <dbReference type="NCBI Taxonomy" id="1678841"/>
    <lineage>
        <taxon>Bacteria</taxon>
        <taxon>Pseudomonadati</taxon>
        <taxon>Bacteroidota</taxon>
        <taxon>Bacteroidia</taxon>
        <taxon>Bacteroidales</taxon>
        <taxon>Lentimicrobiaceae</taxon>
        <taxon>Lentimicrobium</taxon>
    </lineage>
</organism>
<evidence type="ECO:0000256" key="2">
    <source>
        <dbReference type="ARBA" id="ARBA00022801"/>
    </source>
</evidence>
<gene>
    <name evidence="4" type="ORF">TBC1_12902</name>
</gene>
<dbReference type="Proteomes" id="UP000053091">
    <property type="component" value="Unassembled WGS sequence"/>
</dbReference>
<dbReference type="EMBL" id="DF968183">
    <property type="protein sequence ID" value="GAP45082.1"/>
    <property type="molecule type" value="Genomic_DNA"/>
</dbReference>
<feature type="domain" description="HYR" evidence="3">
    <location>
        <begin position="463"/>
        <end position="549"/>
    </location>
</feature>
<keyword evidence="1" id="KW-0677">Repeat</keyword>